<evidence type="ECO:0008006" key="3">
    <source>
        <dbReference type="Google" id="ProtNLM"/>
    </source>
</evidence>
<dbReference type="EMBL" id="LIBJ01000280">
    <property type="protein sequence ID" value="KRO46507.1"/>
    <property type="molecule type" value="Genomic_DNA"/>
</dbReference>
<dbReference type="Proteomes" id="UP000051017">
    <property type="component" value="Unassembled WGS sequence"/>
</dbReference>
<comment type="caution">
    <text evidence="1">The sequence shown here is derived from an EMBL/GenBank/DDBJ whole genome shotgun (WGS) entry which is preliminary data.</text>
</comment>
<sequence>MSEAVVEVLAEVEFWHSRPITPTRRLSLGHIMLPVDPAPGLGGILLGGIMAQFVGDVNEDMIPDVHRLIGQVERGERIVQPRLRHRYQADRHGLGRSVHRLVNVDNEVQFQFSETGAPLQHVLGAIYVLERLDGAVRKQLAPLLLKAMTWRGPLNQLFVSYLTGSGSSTISALTDPRAWALEILGFPAGTIKPSKKEVQARFRDSLRDVHPDHGGDEGSAGRSIIDLGEARRVLLS</sequence>
<gene>
    <name evidence="1" type="ORF">ABR75_04375</name>
</gene>
<name>A0A0R2QBL9_9ACTN</name>
<evidence type="ECO:0000313" key="2">
    <source>
        <dbReference type="Proteomes" id="UP000051017"/>
    </source>
</evidence>
<dbReference type="Gene3D" id="1.10.287.110">
    <property type="entry name" value="DnaJ domain"/>
    <property type="match status" value="1"/>
</dbReference>
<dbReference type="AlphaFoldDB" id="A0A0R2QBL9"/>
<reference evidence="1 2" key="1">
    <citation type="submission" date="2015-10" db="EMBL/GenBank/DDBJ databases">
        <title>Metagenome-Assembled Genomes uncover a global brackish microbiome.</title>
        <authorList>
            <person name="Hugerth L.W."/>
            <person name="Larsson J."/>
            <person name="Alneberg J."/>
            <person name="Lindh M.V."/>
            <person name="Legrand C."/>
            <person name="Pinhassi J."/>
            <person name="Andersson A.F."/>
        </authorList>
    </citation>
    <scope>NUCLEOTIDE SEQUENCE [LARGE SCALE GENOMIC DNA]</scope>
    <source>
        <strain evidence="1">BACL6 MAG-120924-bin43</strain>
    </source>
</reference>
<accession>A0A0R2QBL9</accession>
<proteinExistence type="predicted"/>
<organism evidence="1 2">
    <name type="scientific">Acidimicrobiia bacterium BACL6 MAG-120924-bin43</name>
    <dbReference type="NCBI Taxonomy" id="1655583"/>
    <lineage>
        <taxon>Bacteria</taxon>
        <taxon>Bacillati</taxon>
        <taxon>Actinomycetota</taxon>
        <taxon>Acidimicrobiia</taxon>
        <taxon>acIV cluster</taxon>
    </lineage>
</organism>
<evidence type="ECO:0000313" key="1">
    <source>
        <dbReference type="EMBL" id="KRO46507.1"/>
    </source>
</evidence>
<protein>
    <recommendedName>
        <fullName evidence="3">J domain-containing protein</fullName>
    </recommendedName>
</protein>
<dbReference type="InterPro" id="IPR036869">
    <property type="entry name" value="J_dom_sf"/>
</dbReference>